<sequence>MELPFWDDQQHIRAMSLDVTLRIDAALDATKLRSSLEKLLATGNWRRLGARLRKNNGKLCYQIPAEYTPSQPGVIFTTDHHEIPFVQHPLADKFPVATETPTVFDSPAAIATLLRAADAPSRLADWTETDRPQLAVHVVRFTDTTLLTLTFMHTLTDAMGLAGFLHAWTAVMRGEGVPDLYHGDPLQKQLEMEKGEDFIHSSRLLQGWRFMLFVFWYIFELFCYRDEMRTVCIPASYVDRLRNEALAQLPQSTFVSHGDVLLAWWLGVVVRAQNLSPSQPITVINVFDVRDILQHTQHTRVLSNMTLPSYTFLRARDCETLSLTAWKVRQSLLAHRTTPQIEASFYTQKHSLLRTGHLPVFGEPGMFLFAVSNWHKGRLFVDFSAAAQDTDGAKKAKTVQVICSGTADGFSVRNAGPVIGQDPDGNWWLSFTLRRETWRKVGRILNTV</sequence>
<dbReference type="InterPro" id="IPR051283">
    <property type="entry name" value="Sec_Metabolite_Acyltrans"/>
</dbReference>
<comment type="pathway">
    <text evidence="1">Secondary metabolite biosynthesis.</text>
</comment>
<protein>
    <recommendedName>
        <fullName evidence="7">LysR family regulatory protein</fullName>
    </recommendedName>
</protein>
<dbReference type="PANTHER" id="PTHR31896">
    <property type="entry name" value="FAMILY REGULATORY PROTEIN, PUTATIVE (AFU_ORTHOLOGUE AFUA_3G14730)-RELATED"/>
    <property type="match status" value="1"/>
</dbReference>
<dbReference type="OrthoDB" id="21502at2759"/>
<gene>
    <name evidence="5" type="ORF">ASPZODRAFT_142073</name>
</gene>
<evidence type="ECO:0000313" key="5">
    <source>
        <dbReference type="EMBL" id="OJJ47338.1"/>
    </source>
</evidence>
<dbReference type="VEuPathDB" id="FungiDB:ASPZODRAFT_142073"/>
<keyword evidence="3" id="KW-0808">Transferase</keyword>
<evidence type="ECO:0000256" key="4">
    <source>
        <dbReference type="ARBA" id="ARBA00023315"/>
    </source>
</evidence>
<name>A0A1L9SJG5_9EURO</name>
<accession>A0A1L9SJG5</accession>
<dbReference type="PANTHER" id="PTHR31896:SF69">
    <property type="entry name" value="FAMILY REGULATORY PROTEIN, PUTATIVE (AFU_ORTHOLOGUE AFUA_3G14730)-RELATED"/>
    <property type="match status" value="1"/>
</dbReference>
<dbReference type="Pfam" id="PF02458">
    <property type="entry name" value="Transferase"/>
    <property type="match status" value="1"/>
</dbReference>
<comment type="similarity">
    <text evidence="2">Belongs to the plant acyltransferase family.</text>
</comment>
<dbReference type="Gene3D" id="3.30.559.10">
    <property type="entry name" value="Chloramphenicol acetyltransferase-like domain"/>
    <property type="match status" value="2"/>
</dbReference>
<dbReference type="GO" id="GO:0016746">
    <property type="term" value="F:acyltransferase activity"/>
    <property type="evidence" value="ECO:0007669"/>
    <property type="project" value="UniProtKB-KW"/>
</dbReference>
<dbReference type="RefSeq" id="XP_022581848.1">
    <property type="nucleotide sequence ID" value="XM_022724816.1"/>
</dbReference>
<dbReference type="InterPro" id="IPR023213">
    <property type="entry name" value="CAT-like_dom_sf"/>
</dbReference>
<dbReference type="GeneID" id="34611281"/>
<reference evidence="6" key="1">
    <citation type="journal article" date="2017" name="Genome Biol.">
        <title>Comparative genomics reveals high biological diversity and specific adaptations in the industrially and medically important fungal genus Aspergillus.</title>
        <authorList>
            <person name="de Vries R.P."/>
            <person name="Riley R."/>
            <person name="Wiebenga A."/>
            <person name="Aguilar-Osorio G."/>
            <person name="Amillis S."/>
            <person name="Uchima C.A."/>
            <person name="Anderluh G."/>
            <person name="Asadollahi M."/>
            <person name="Askin M."/>
            <person name="Barry K."/>
            <person name="Battaglia E."/>
            <person name="Bayram O."/>
            <person name="Benocci T."/>
            <person name="Braus-Stromeyer S.A."/>
            <person name="Caldana C."/>
            <person name="Canovas D."/>
            <person name="Cerqueira G.C."/>
            <person name="Chen F."/>
            <person name="Chen W."/>
            <person name="Choi C."/>
            <person name="Clum A."/>
            <person name="Dos Santos R.A."/>
            <person name="Damasio A.R."/>
            <person name="Diallinas G."/>
            <person name="Emri T."/>
            <person name="Fekete E."/>
            <person name="Flipphi M."/>
            <person name="Freyberg S."/>
            <person name="Gallo A."/>
            <person name="Gournas C."/>
            <person name="Habgood R."/>
            <person name="Hainaut M."/>
            <person name="Harispe M.L."/>
            <person name="Henrissat B."/>
            <person name="Hilden K.S."/>
            <person name="Hope R."/>
            <person name="Hossain A."/>
            <person name="Karabika E."/>
            <person name="Karaffa L."/>
            <person name="Karanyi Z."/>
            <person name="Krasevec N."/>
            <person name="Kuo A."/>
            <person name="Kusch H."/>
            <person name="LaButti K."/>
            <person name="Lagendijk E.L."/>
            <person name="Lapidus A."/>
            <person name="Levasseur A."/>
            <person name="Lindquist E."/>
            <person name="Lipzen A."/>
            <person name="Logrieco A.F."/>
            <person name="MacCabe A."/>
            <person name="Maekelae M.R."/>
            <person name="Malavazi I."/>
            <person name="Melin P."/>
            <person name="Meyer V."/>
            <person name="Mielnichuk N."/>
            <person name="Miskei M."/>
            <person name="Molnar A.P."/>
            <person name="Mule G."/>
            <person name="Ngan C.Y."/>
            <person name="Orejas M."/>
            <person name="Orosz E."/>
            <person name="Ouedraogo J.P."/>
            <person name="Overkamp K.M."/>
            <person name="Park H.-S."/>
            <person name="Perrone G."/>
            <person name="Piumi F."/>
            <person name="Punt P.J."/>
            <person name="Ram A.F."/>
            <person name="Ramon A."/>
            <person name="Rauscher S."/>
            <person name="Record E."/>
            <person name="Riano-Pachon D.M."/>
            <person name="Robert V."/>
            <person name="Roehrig J."/>
            <person name="Ruller R."/>
            <person name="Salamov A."/>
            <person name="Salih N.S."/>
            <person name="Samson R.A."/>
            <person name="Sandor E."/>
            <person name="Sanguinetti M."/>
            <person name="Schuetze T."/>
            <person name="Sepcic K."/>
            <person name="Shelest E."/>
            <person name="Sherlock G."/>
            <person name="Sophianopoulou V."/>
            <person name="Squina F.M."/>
            <person name="Sun H."/>
            <person name="Susca A."/>
            <person name="Todd R.B."/>
            <person name="Tsang A."/>
            <person name="Unkles S.E."/>
            <person name="van de Wiele N."/>
            <person name="van Rossen-Uffink D."/>
            <person name="Oliveira J.V."/>
            <person name="Vesth T.C."/>
            <person name="Visser J."/>
            <person name="Yu J.-H."/>
            <person name="Zhou M."/>
            <person name="Andersen M.R."/>
            <person name="Archer D.B."/>
            <person name="Baker S.E."/>
            <person name="Benoit I."/>
            <person name="Brakhage A.A."/>
            <person name="Braus G.H."/>
            <person name="Fischer R."/>
            <person name="Frisvad J.C."/>
            <person name="Goldman G.H."/>
            <person name="Houbraken J."/>
            <person name="Oakley B."/>
            <person name="Pocsi I."/>
            <person name="Scazzocchio C."/>
            <person name="Seiboth B."/>
            <person name="vanKuyk P.A."/>
            <person name="Wortman J."/>
            <person name="Dyer P.S."/>
            <person name="Grigoriev I.V."/>
        </authorList>
    </citation>
    <scope>NUCLEOTIDE SEQUENCE [LARGE SCALE GENOMIC DNA]</scope>
    <source>
        <strain evidence="6">CBS 506.65</strain>
    </source>
</reference>
<evidence type="ECO:0000313" key="6">
    <source>
        <dbReference type="Proteomes" id="UP000184188"/>
    </source>
</evidence>
<organism evidence="5 6">
    <name type="scientific">Penicilliopsis zonata CBS 506.65</name>
    <dbReference type="NCBI Taxonomy" id="1073090"/>
    <lineage>
        <taxon>Eukaryota</taxon>
        <taxon>Fungi</taxon>
        <taxon>Dikarya</taxon>
        <taxon>Ascomycota</taxon>
        <taxon>Pezizomycotina</taxon>
        <taxon>Eurotiomycetes</taxon>
        <taxon>Eurotiomycetidae</taxon>
        <taxon>Eurotiales</taxon>
        <taxon>Aspergillaceae</taxon>
        <taxon>Penicilliopsis</taxon>
    </lineage>
</organism>
<keyword evidence="4" id="KW-0012">Acyltransferase</keyword>
<dbReference type="STRING" id="1073090.A0A1L9SJG5"/>
<dbReference type="AlphaFoldDB" id="A0A1L9SJG5"/>
<evidence type="ECO:0000256" key="3">
    <source>
        <dbReference type="ARBA" id="ARBA00022679"/>
    </source>
</evidence>
<dbReference type="EMBL" id="KV878341">
    <property type="protein sequence ID" value="OJJ47338.1"/>
    <property type="molecule type" value="Genomic_DNA"/>
</dbReference>
<evidence type="ECO:0008006" key="7">
    <source>
        <dbReference type="Google" id="ProtNLM"/>
    </source>
</evidence>
<evidence type="ECO:0000256" key="2">
    <source>
        <dbReference type="ARBA" id="ARBA00009861"/>
    </source>
</evidence>
<evidence type="ECO:0000256" key="1">
    <source>
        <dbReference type="ARBA" id="ARBA00005179"/>
    </source>
</evidence>
<dbReference type="Proteomes" id="UP000184188">
    <property type="component" value="Unassembled WGS sequence"/>
</dbReference>
<keyword evidence="6" id="KW-1185">Reference proteome</keyword>
<proteinExistence type="inferred from homology"/>